<dbReference type="InterPro" id="IPR043502">
    <property type="entry name" value="DNA/RNA_pol_sf"/>
</dbReference>
<dbReference type="CDD" id="cd01647">
    <property type="entry name" value="RT_LTR"/>
    <property type="match status" value="1"/>
</dbReference>
<dbReference type="Proteomes" id="UP001488805">
    <property type="component" value="Unassembled WGS sequence"/>
</dbReference>
<gene>
    <name evidence="4" type="ORF">VZT92_005410</name>
</gene>
<dbReference type="SUPFAM" id="SSF56672">
    <property type="entry name" value="DNA/RNA polymerases"/>
    <property type="match status" value="1"/>
</dbReference>
<dbReference type="PROSITE" id="PS50878">
    <property type="entry name" value="RT_POL"/>
    <property type="match status" value="1"/>
</dbReference>
<feature type="domain" description="Reverse transcriptase" evidence="3">
    <location>
        <begin position="1"/>
        <end position="92"/>
    </location>
</feature>
<evidence type="ECO:0000256" key="1">
    <source>
        <dbReference type="ARBA" id="ARBA00010879"/>
    </source>
</evidence>
<comment type="caution">
    <text evidence="4">The sequence shown here is derived from an EMBL/GenBank/DDBJ whole genome shotgun (WGS) entry which is preliminary data.</text>
</comment>
<accession>A0AAW1FSM7</accession>
<dbReference type="FunFam" id="3.30.70.270:FF:000003">
    <property type="entry name" value="Transposon Ty3-G Gag-Pol polyprotein"/>
    <property type="match status" value="1"/>
</dbReference>
<dbReference type="InterPro" id="IPR051320">
    <property type="entry name" value="Viral_Replic_Matur_Polypro"/>
</dbReference>
<evidence type="ECO:0000256" key="2">
    <source>
        <dbReference type="ARBA" id="ARBA00012180"/>
    </source>
</evidence>
<dbReference type="AlphaFoldDB" id="A0AAW1FSM7"/>
<name>A0AAW1FSM7_ZOAVI</name>
<dbReference type="Gene3D" id="3.30.70.270">
    <property type="match status" value="2"/>
</dbReference>
<reference evidence="4 5" key="1">
    <citation type="journal article" date="2024" name="Genome Biol. Evol.">
        <title>Chromosome-level genome assembly of the viviparous eelpout Zoarces viviparus.</title>
        <authorList>
            <person name="Fuhrmann N."/>
            <person name="Brasseur M.V."/>
            <person name="Bakowski C.E."/>
            <person name="Podsiadlowski L."/>
            <person name="Prost S."/>
            <person name="Krehenwinkel H."/>
            <person name="Mayer C."/>
        </authorList>
    </citation>
    <scope>NUCLEOTIDE SEQUENCE [LARGE SCALE GENOMIC DNA]</scope>
    <source>
        <strain evidence="4">NO-MEL_2022_Ind0_liver</strain>
    </source>
</reference>
<dbReference type="EC" id="3.1.26.4" evidence="2"/>
<dbReference type="PANTHER" id="PTHR33064">
    <property type="entry name" value="POL PROTEIN"/>
    <property type="match status" value="1"/>
</dbReference>
<dbReference type="GO" id="GO:0004523">
    <property type="term" value="F:RNA-DNA hybrid ribonuclease activity"/>
    <property type="evidence" value="ECO:0007669"/>
    <property type="project" value="UniProtKB-EC"/>
</dbReference>
<proteinExistence type="inferred from homology"/>
<comment type="similarity">
    <text evidence="1">Belongs to the beta type-B retroviral polymerase family. HERV class-II K(HML-2) pol subfamily.</text>
</comment>
<keyword evidence="5" id="KW-1185">Reference proteome</keyword>
<dbReference type="FunFam" id="3.30.70.270:FF:000020">
    <property type="entry name" value="Transposon Tf2-6 polyprotein-like Protein"/>
    <property type="match status" value="1"/>
</dbReference>
<evidence type="ECO:0000259" key="3">
    <source>
        <dbReference type="PROSITE" id="PS50878"/>
    </source>
</evidence>
<evidence type="ECO:0000313" key="5">
    <source>
        <dbReference type="Proteomes" id="UP001488805"/>
    </source>
</evidence>
<evidence type="ECO:0000313" key="4">
    <source>
        <dbReference type="EMBL" id="KAK9537832.1"/>
    </source>
</evidence>
<dbReference type="InterPro" id="IPR043128">
    <property type="entry name" value="Rev_trsase/Diguanyl_cyclase"/>
</dbReference>
<dbReference type="InterPro" id="IPR000477">
    <property type="entry name" value="RT_dom"/>
</dbReference>
<protein>
    <recommendedName>
        <fullName evidence="2">ribonuclease H</fullName>
        <ecNumber evidence="2">3.1.26.4</ecNumber>
    </recommendedName>
</protein>
<sequence length="173" mass="19736">MFSAGNTEMVILFGLTNAPAVFQALVNDVLRDFLNRFVFVVIDDILIFSPNPQEHTNHVRQVLQRLLENQLFVKAEKCEFHVSSVQFLGVFIEEGQVRKDPEKVKAVTEWPVPASRKKLQQFLGFANFSRRFIRDYSRTAEPLTRLTSSKVLFSWTPEADKAFCALNDASIGP</sequence>
<dbReference type="PANTHER" id="PTHR33064:SF37">
    <property type="entry name" value="RIBONUCLEASE H"/>
    <property type="match status" value="1"/>
</dbReference>
<organism evidence="4 5">
    <name type="scientific">Zoarces viviparus</name>
    <name type="common">Viviparous eelpout</name>
    <name type="synonym">Blennius viviparus</name>
    <dbReference type="NCBI Taxonomy" id="48416"/>
    <lineage>
        <taxon>Eukaryota</taxon>
        <taxon>Metazoa</taxon>
        <taxon>Chordata</taxon>
        <taxon>Craniata</taxon>
        <taxon>Vertebrata</taxon>
        <taxon>Euteleostomi</taxon>
        <taxon>Actinopterygii</taxon>
        <taxon>Neopterygii</taxon>
        <taxon>Teleostei</taxon>
        <taxon>Neoteleostei</taxon>
        <taxon>Acanthomorphata</taxon>
        <taxon>Eupercaria</taxon>
        <taxon>Perciformes</taxon>
        <taxon>Cottioidei</taxon>
        <taxon>Zoarcales</taxon>
        <taxon>Zoarcidae</taxon>
        <taxon>Zoarcinae</taxon>
        <taxon>Zoarces</taxon>
    </lineage>
</organism>
<dbReference type="EMBL" id="JBCEZU010000034">
    <property type="protein sequence ID" value="KAK9537832.1"/>
    <property type="molecule type" value="Genomic_DNA"/>
</dbReference>
<dbReference type="Pfam" id="PF00078">
    <property type="entry name" value="RVT_1"/>
    <property type="match status" value="1"/>
</dbReference>